<dbReference type="Gene3D" id="1.20.190.20">
    <property type="entry name" value="14-3-3 domain"/>
    <property type="match status" value="1"/>
</dbReference>
<evidence type="ECO:0000256" key="1">
    <source>
        <dbReference type="ARBA" id="ARBA00006141"/>
    </source>
</evidence>
<keyword evidence="3" id="KW-1185">Reference proteome</keyword>
<dbReference type="PRINTS" id="PR00305">
    <property type="entry name" value="1433ZETA"/>
</dbReference>
<protein>
    <submittedName>
        <fullName evidence="4">14-3-3 protein zeta-like</fullName>
    </submittedName>
</protein>
<dbReference type="GeneID" id="100373396"/>
<evidence type="ECO:0000313" key="3">
    <source>
        <dbReference type="Proteomes" id="UP000694865"/>
    </source>
</evidence>
<evidence type="ECO:0000313" key="4">
    <source>
        <dbReference type="RefSeq" id="XP_002730567.1"/>
    </source>
</evidence>
<organism evidence="3 4">
    <name type="scientific">Saccoglossus kowalevskii</name>
    <name type="common">Acorn worm</name>
    <dbReference type="NCBI Taxonomy" id="10224"/>
    <lineage>
        <taxon>Eukaryota</taxon>
        <taxon>Metazoa</taxon>
        <taxon>Hemichordata</taxon>
        <taxon>Enteropneusta</taxon>
        <taxon>Harrimaniidae</taxon>
        <taxon>Saccoglossus</taxon>
    </lineage>
</organism>
<dbReference type="InterPro" id="IPR000308">
    <property type="entry name" value="14-3-3"/>
</dbReference>
<dbReference type="SMART" id="SM00101">
    <property type="entry name" value="14_3_3"/>
    <property type="match status" value="1"/>
</dbReference>
<feature type="domain" description="14-3-3" evidence="2">
    <location>
        <begin position="5"/>
        <end position="239"/>
    </location>
</feature>
<dbReference type="PANTHER" id="PTHR18860">
    <property type="entry name" value="14-3-3 PROTEIN"/>
    <property type="match status" value="1"/>
</dbReference>
<evidence type="ECO:0000259" key="2">
    <source>
        <dbReference type="SMART" id="SM00101"/>
    </source>
</evidence>
<name>A0ABM0GIH8_SACKO</name>
<dbReference type="RefSeq" id="XP_002730567.1">
    <property type="nucleotide sequence ID" value="XM_002730521.1"/>
</dbReference>
<accession>A0ABM0GIH8</accession>
<dbReference type="Pfam" id="PF00244">
    <property type="entry name" value="14-3-3"/>
    <property type="match status" value="1"/>
</dbReference>
<dbReference type="Proteomes" id="UP000694865">
    <property type="component" value="Unplaced"/>
</dbReference>
<gene>
    <name evidence="4" type="primary">LOC100373396</name>
</gene>
<dbReference type="PIRSF" id="PIRSF000868">
    <property type="entry name" value="14-3-3"/>
    <property type="match status" value="1"/>
</dbReference>
<comment type="similarity">
    <text evidence="1">Belongs to the 14-3-3 family.</text>
</comment>
<dbReference type="InterPro" id="IPR023410">
    <property type="entry name" value="14-3-3_domain"/>
</dbReference>
<dbReference type="SUPFAM" id="SSF48445">
    <property type="entry name" value="14-3-3 protein"/>
    <property type="match status" value="1"/>
</dbReference>
<dbReference type="InterPro" id="IPR036815">
    <property type="entry name" value="14-3-3_dom_sf"/>
</dbReference>
<proteinExistence type="inferred from homology"/>
<reference evidence="4" key="1">
    <citation type="submission" date="2025-08" db="UniProtKB">
        <authorList>
            <consortium name="RefSeq"/>
        </authorList>
    </citation>
    <scope>IDENTIFICATION</scope>
    <source>
        <tissue evidence="4">Testes</tissue>
    </source>
</reference>
<sequence>MVEDRASLVLRARIAEQAERYDDMAASMKTLTESDVDLLENERNLLSIAYKNMIGTRRNAWRVISTIEEAETKDTNRELCSKYREKIENELRKICGEVQGLLDKYLIPKADCTEGKVFYLKTKGDYYRYLAEVSRSDERKQIVEDASKAYQDAFEAGKTLPPTNHIQLGLVLNLSVFHYEILNERDKARELAKQAFQDALADVQQLDDGDEALNKDNMLIIQLLRDNLSLWESEEGNEET</sequence>